<dbReference type="EMBL" id="JBHMAU010000065">
    <property type="protein sequence ID" value="MFB9776673.1"/>
    <property type="molecule type" value="Genomic_DNA"/>
</dbReference>
<accession>A0ABV5X3B6</accession>
<protein>
    <submittedName>
        <fullName evidence="1">Uncharacterized protein</fullName>
    </submittedName>
</protein>
<name>A0ABV5X3B6_9MICO</name>
<dbReference type="Proteomes" id="UP001589707">
    <property type="component" value="Unassembled WGS sequence"/>
</dbReference>
<gene>
    <name evidence="1" type="ORF">ACFFN1_09725</name>
</gene>
<dbReference type="RefSeq" id="WP_376840523.1">
    <property type="nucleotide sequence ID" value="NZ_JBHMAU010000065.1"/>
</dbReference>
<comment type="caution">
    <text evidence="1">The sequence shown here is derived from an EMBL/GenBank/DDBJ whole genome shotgun (WGS) entry which is preliminary data.</text>
</comment>
<organism evidence="1 2">
    <name type="scientific">Brevibacterium otitidis</name>
    <dbReference type="NCBI Taxonomy" id="53364"/>
    <lineage>
        <taxon>Bacteria</taxon>
        <taxon>Bacillati</taxon>
        <taxon>Actinomycetota</taxon>
        <taxon>Actinomycetes</taxon>
        <taxon>Micrococcales</taxon>
        <taxon>Brevibacteriaceae</taxon>
        <taxon>Brevibacterium</taxon>
    </lineage>
</organism>
<keyword evidence="2" id="KW-1185">Reference proteome</keyword>
<evidence type="ECO:0000313" key="1">
    <source>
        <dbReference type="EMBL" id="MFB9776673.1"/>
    </source>
</evidence>
<evidence type="ECO:0000313" key="2">
    <source>
        <dbReference type="Proteomes" id="UP001589707"/>
    </source>
</evidence>
<sequence length="555" mass="60801">MPREQRLTALRTAFVRRCEDQNLKFGVHAVQVFDQVFHMQDMMFSGEQEPDELDSLTLLELITETMPARSLEDDLSYIPVVGRELGRFMAARYPKRWPDLDDFLTDVDAFIASDAVNRVPKSSTTKMVQYALDQGFAMNDEASTAAFMEHFNALSFEERSAILDADGPAALPLMLADPTTGEMWGSGQRRSSFLEDASPDDFAVAPQLSPQEQRDLMTLIDDEIAAGHAQMRALLGMPEQLPEEVPPLKDVLSDPAALLELRLPSAVLRLLAWVDSGEKNRRPVTSTLAVKPIHLAEVGELCGMDDATEIAAARRMDNLWELTKIWRMLLSSEFLVNDTAATVCCGSETREDGLLAVARALDEQLRNGASPADAAAHAAEAAGDEALGRLIQFVVLWCVYTLHIDNSSWPMAVEQAEFDSFLAEMATVLITGVPLLLEDIEVWPDVPQEAQQAGQHYSSAADAIAQLHGDAPVSEEFGSDYASQYWAITAGMICSSLVRRFRRLETAGLLSADERGCFTAVPAARMILLQATDIGGELSAADMAEFADDPDDPAA</sequence>
<proteinExistence type="predicted"/>
<reference evidence="1 2" key="1">
    <citation type="submission" date="2024-09" db="EMBL/GenBank/DDBJ databases">
        <authorList>
            <person name="Sun Q."/>
            <person name="Mori K."/>
        </authorList>
    </citation>
    <scope>NUCLEOTIDE SEQUENCE [LARGE SCALE GENOMIC DNA]</scope>
    <source>
        <strain evidence="1 2">JCM 11683</strain>
    </source>
</reference>